<organism evidence="1 2">
    <name type="scientific">Acanthoscelides obtectus</name>
    <name type="common">Bean weevil</name>
    <name type="synonym">Bruchus obtectus</name>
    <dbReference type="NCBI Taxonomy" id="200917"/>
    <lineage>
        <taxon>Eukaryota</taxon>
        <taxon>Metazoa</taxon>
        <taxon>Ecdysozoa</taxon>
        <taxon>Arthropoda</taxon>
        <taxon>Hexapoda</taxon>
        <taxon>Insecta</taxon>
        <taxon>Pterygota</taxon>
        <taxon>Neoptera</taxon>
        <taxon>Endopterygota</taxon>
        <taxon>Coleoptera</taxon>
        <taxon>Polyphaga</taxon>
        <taxon>Cucujiformia</taxon>
        <taxon>Chrysomeloidea</taxon>
        <taxon>Chrysomelidae</taxon>
        <taxon>Bruchinae</taxon>
        <taxon>Bruchini</taxon>
        <taxon>Acanthoscelides</taxon>
    </lineage>
</organism>
<keyword evidence="2" id="KW-1185">Reference proteome</keyword>
<proteinExistence type="predicted"/>
<evidence type="ECO:0000313" key="1">
    <source>
        <dbReference type="EMBL" id="CAH1984695.1"/>
    </source>
</evidence>
<reference evidence="1" key="1">
    <citation type="submission" date="2022-03" db="EMBL/GenBank/DDBJ databases">
        <authorList>
            <person name="Sayadi A."/>
        </authorList>
    </citation>
    <scope>NUCLEOTIDE SEQUENCE</scope>
</reference>
<comment type="caution">
    <text evidence="1">The sequence shown here is derived from an EMBL/GenBank/DDBJ whole genome shotgun (WGS) entry which is preliminary data.</text>
</comment>
<dbReference type="PANTHER" id="PTHR45913">
    <property type="entry name" value="EPM2A-INTERACTING PROTEIN 1"/>
    <property type="match status" value="1"/>
</dbReference>
<dbReference type="Proteomes" id="UP001152888">
    <property type="component" value="Unassembled WGS sequence"/>
</dbReference>
<gene>
    <name evidence="1" type="ORF">ACAOBT_LOCUS16252</name>
</gene>
<dbReference type="EMBL" id="CAKOFQ010006961">
    <property type="protein sequence ID" value="CAH1984695.1"/>
    <property type="molecule type" value="Genomic_DNA"/>
</dbReference>
<name>A0A9P0KXW8_ACAOB</name>
<accession>A0A9P0KXW8</accession>
<evidence type="ECO:0000313" key="2">
    <source>
        <dbReference type="Proteomes" id="UP001152888"/>
    </source>
</evidence>
<dbReference type="AlphaFoldDB" id="A0A9P0KXW8"/>
<sequence length="137" mass="15685">MVGVITDGAPAMVGRDKSLVRLCRKDESFTLFLCYHCIINQQALCGHFIKLNNAMKLVVNIVNKIRAQALQRRLFKTLADEIDLTYGNYFFTLKSDEELNEPKLQLQERDKELAEMISDIKAIHTEKCILKLGKLLV</sequence>
<dbReference type="PANTHER" id="PTHR45913:SF21">
    <property type="entry name" value="DUF4371 DOMAIN-CONTAINING PROTEIN"/>
    <property type="match status" value="1"/>
</dbReference>
<dbReference type="OrthoDB" id="6743767at2759"/>
<protein>
    <submittedName>
        <fullName evidence="1">Uncharacterized protein</fullName>
    </submittedName>
</protein>